<sequence length="43" mass="5078">MSQSIHSPNITKLIFIPIKISPCLIFKIFEREDKKSAFWVQEN</sequence>
<comment type="caution">
    <text evidence="1">The sequence shown here is derived from an EMBL/GenBank/DDBJ whole genome shotgun (WGS) entry which is preliminary data.</text>
</comment>
<dbReference type="STRING" id="1049790.LEP1GSC047_2885"/>
<organism evidence="1 2">
    <name type="scientific">Leptospira inadai serovar Lyme str. 10</name>
    <dbReference type="NCBI Taxonomy" id="1049790"/>
    <lineage>
        <taxon>Bacteria</taxon>
        <taxon>Pseudomonadati</taxon>
        <taxon>Spirochaetota</taxon>
        <taxon>Spirochaetia</taxon>
        <taxon>Leptospirales</taxon>
        <taxon>Leptospiraceae</taxon>
        <taxon>Leptospira</taxon>
    </lineage>
</organism>
<accession>V6HAT1</accession>
<protein>
    <submittedName>
        <fullName evidence="1">Uncharacterized protein</fullName>
    </submittedName>
</protein>
<dbReference type="AlphaFoldDB" id="V6HAT1"/>
<reference evidence="1 2" key="1">
    <citation type="submission" date="2013-05" db="EMBL/GenBank/DDBJ databases">
        <authorList>
            <person name="Harkins D.M."/>
            <person name="Durkin A.S."/>
            <person name="Brinkac L.M."/>
            <person name="Haft D.H."/>
            <person name="Selengut J.D."/>
            <person name="Sanka R."/>
            <person name="DePew J."/>
            <person name="Purushe J."/>
            <person name="Hartskeerl R.A."/>
            <person name="Ahmed A."/>
            <person name="van der Linden H."/>
            <person name="Goris M.G.A."/>
            <person name="Vinetz J.M."/>
            <person name="Sutton G.G."/>
            <person name="Nierman W.C."/>
            <person name="Fouts D.E."/>
        </authorList>
    </citation>
    <scope>NUCLEOTIDE SEQUENCE [LARGE SCALE GENOMIC DNA]</scope>
    <source>
        <strain evidence="1 2">10</strain>
    </source>
</reference>
<dbReference type="EMBL" id="AHMM02000017">
    <property type="protein sequence ID" value="EQA36342.1"/>
    <property type="molecule type" value="Genomic_DNA"/>
</dbReference>
<proteinExistence type="predicted"/>
<evidence type="ECO:0000313" key="1">
    <source>
        <dbReference type="EMBL" id="EQA36342.1"/>
    </source>
</evidence>
<name>V6HAT1_9LEPT</name>
<evidence type="ECO:0000313" key="2">
    <source>
        <dbReference type="Proteomes" id="UP000018719"/>
    </source>
</evidence>
<dbReference type="Proteomes" id="UP000018719">
    <property type="component" value="Unassembled WGS sequence"/>
</dbReference>
<gene>
    <name evidence="1" type="ORF">LEP1GSC047_2885</name>
</gene>